<dbReference type="Gene3D" id="3.40.50.720">
    <property type="entry name" value="NAD(P)-binding Rossmann-like Domain"/>
    <property type="match status" value="1"/>
</dbReference>
<keyword evidence="3" id="KW-0560">Oxidoreductase</keyword>
<dbReference type="Proteomes" id="UP000803884">
    <property type="component" value="Unassembled WGS sequence"/>
</dbReference>
<evidence type="ECO:0000256" key="4">
    <source>
        <dbReference type="RuleBase" id="RU000363"/>
    </source>
</evidence>
<feature type="region of interest" description="Disordered" evidence="5">
    <location>
        <begin position="234"/>
        <end position="265"/>
    </location>
</feature>
<dbReference type="InterPro" id="IPR002347">
    <property type="entry name" value="SDR_fam"/>
</dbReference>
<accession>A0AB34KQA6</accession>
<dbReference type="PANTHER" id="PTHR43618:SF4">
    <property type="entry name" value="SHORT CHAIN DEHYDROGENASE_REDUCTASE FAMILY (AFU_ORTHOLOGUE AFUA_7G04540)"/>
    <property type="match status" value="1"/>
</dbReference>
<comment type="similarity">
    <text evidence="1 4">Belongs to the short-chain dehydrogenases/reductases (SDR) family.</text>
</comment>
<reference evidence="6 7" key="1">
    <citation type="journal article" date="2020" name="Microbiol. Resour. Announc.">
        <title>Draft Genome Sequence of a Cladosporium Species Isolated from the Mesophotic Ascidian Didemnum maculosum.</title>
        <authorList>
            <person name="Gioti A."/>
            <person name="Siaperas R."/>
            <person name="Nikolaivits E."/>
            <person name="Le Goff G."/>
            <person name="Ouazzani J."/>
            <person name="Kotoulas G."/>
            <person name="Topakas E."/>
        </authorList>
    </citation>
    <scope>NUCLEOTIDE SEQUENCE [LARGE SCALE GENOMIC DNA]</scope>
    <source>
        <strain evidence="6 7">TM138-S3</strain>
    </source>
</reference>
<dbReference type="InterPro" id="IPR020904">
    <property type="entry name" value="Sc_DH/Rdtase_CS"/>
</dbReference>
<evidence type="ECO:0000313" key="6">
    <source>
        <dbReference type="EMBL" id="KAL1585846.1"/>
    </source>
</evidence>
<dbReference type="PROSITE" id="PS00061">
    <property type="entry name" value="ADH_SHORT"/>
    <property type="match status" value="1"/>
</dbReference>
<keyword evidence="7" id="KW-1185">Reference proteome</keyword>
<evidence type="ECO:0000256" key="5">
    <source>
        <dbReference type="SAM" id="MobiDB-lite"/>
    </source>
</evidence>
<dbReference type="CDD" id="cd05233">
    <property type="entry name" value="SDR_c"/>
    <property type="match status" value="1"/>
</dbReference>
<proteinExistence type="inferred from homology"/>
<dbReference type="EMBL" id="JAAQHG020000017">
    <property type="protein sequence ID" value="KAL1585846.1"/>
    <property type="molecule type" value="Genomic_DNA"/>
</dbReference>
<evidence type="ECO:0000256" key="2">
    <source>
        <dbReference type="ARBA" id="ARBA00022857"/>
    </source>
</evidence>
<feature type="compositionally biased region" description="Polar residues" evidence="5">
    <location>
        <begin position="235"/>
        <end position="247"/>
    </location>
</feature>
<comment type="caution">
    <text evidence="6">The sequence shown here is derived from an EMBL/GenBank/DDBJ whole genome shotgun (WGS) entry which is preliminary data.</text>
</comment>
<dbReference type="InterPro" id="IPR052178">
    <property type="entry name" value="Sec_Metab_Biosynth_SDR"/>
</dbReference>
<evidence type="ECO:0000313" key="7">
    <source>
        <dbReference type="Proteomes" id="UP000803884"/>
    </source>
</evidence>
<evidence type="ECO:0000256" key="1">
    <source>
        <dbReference type="ARBA" id="ARBA00006484"/>
    </source>
</evidence>
<dbReference type="SUPFAM" id="SSF51735">
    <property type="entry name" value="NAD(P)-binding Rossmann-fold domains"/>
    <property type="match status" value="1"/>
</dbReference>
<dbReference type="InterPro" id="IPR036291">
    <property type="entry name" value="NAD(P)-bd_dom_sf"/>
</dbReference>
<evidence type="ECO:0000256" key="3">
    <source>
        <dbReference type="ARBA" id="ARBA00023002"/>
    </source>
</evidence>
<dbReference type="RefSeq" id="XP_069228952.1">
    <property type="nucleotide sequence ID" value="XM_069373656.1"/>
</dbReference>
<dbReference type="PRINTS" id="PR00081">
    <property type="entry name" value="GDHRDH"/>
</dbReference>
<dbReference type="PANTHER" id="PTHR43618">
    <property type="entry name" value="7-ALPHA-HYDROXYSTEROID DEHYDROGENASE"/>
    <property type="match status" value="1"/>
</dbReference>
<sequence>MSSSNPQDHNNDQFKLENLFNVKDRVALVTGGGSGIGLMATQALAVNGAKVYVIGRTEEKLERVAETYGKNAAGSIIPLTADISDKNSIKELYSEFSKREQHLDILVNNAGISTGSTNTDAGSAEALKKELFDNESATFQDWDNVFRTNVSQIFFMTAAFLPLLDAASNKTKSWSSTVLNITSISGMVKTSQHHPNYNASKGAAIHLNRLLANEIQENGLKIRVNSLAPGVFPSEMTTGESGENQKSAIPKDKFEGKVPAQRPGQDRDMANAVLFAVSNQYFNGQNFAVDGGYTLAAGM</sequence>
<keyword evidence="2" id="KW-0521">NADP</keyword>
<dbReference type="PRINTS" id="PR00080">
    <property type="entry name" value="SDRFAMILY"/>
</dbReference>
<organism evidence="6 7">
    <name type="scientific">Cladosporium halotolerans</name>
    <dbReference type="NCBI Taxonomy" id="1052096"/>
    <lineage>
        <taxon>Eukaryota</taxon>
        <taxon>Fungi</taxon>
        <taxon>Dikarya</taxon>
        <taxon>Ascomycota</taxon>
        <taxon>Pezizomycotina</taxon>
        <taxon>Dothideomycetes</taxon>
        <taxon>Dothideomycetidae</taxon>
        <taxon>Cladosporiales</taxon>
        <taxon>Cladosporiaceae</taxon>
        <taxon>Cladosporium</taxon>
    </lineage>
</organism>
<name>A0AB34KQA6_9PEZI</name>
<gene>
    <name evidence="6" type="ORF">WHR41_05051</name>
</gene>
<dbReference type="GeneID" id="96006494"/>
<protein>
    <submittedName>
        <fullName evidence="6">Uncharacterized protein</fullName>
    </submittedName>
</protein>
<dbReference type="Pfam" id="PF00106">
    <property type="entry name" value="adh_short"/>
    <property type="match status" value="1"/>
</dbReference>
<dbReference type="GO" id="GO:0016491">
    <property type="term" value="F:oxidoreductase activity"/>
    <property type="evidence" value="ECO:0007669"/>
    <property type="project" value="UniProtKB-KW"/>
</dbReference>
<dbReference type="AlphaFoldDB" id="A0AB34KQA6"/>